<reference evidence="3" key="2">
    <citation type="submission" date="2006-09" db="EMBL/GenBank/DDBJ databases">
        <title>The genome sequence of Plasmodium falciparum Dd2.</title>
        <authorList>
            <consortium name="The Broad Institute Genome Sequencing Platform"/>
            <person name="Birren B."/>
            <person name="Lander E."/>
            <person name="Galagan J."/>
            <person name="Nusbaum C."/>
            <person name="Devon K."/>
            <person name="Henn M."/>
            <person name="Jaffe D."/>
            <person name="Butler J."/>
            <person name="Alvarez P."/>
            <person name="Gnerre S."/>
            <person name="Grabherr M."/>
            <person name="Kleber M."/>
            <person name="Mauceli E."/>
            <person name="Brockman W."/>
            <person name="MacCallum I.A."/>
            <person name="Rounsley S."/>
            <person name="Young S."/>
            <person name="LaButti K."/>
            <person name="Pushparaj V."/>
            <person name="DeCaprio D."/>
            <person name="Crawford M."/>
            <person name="Koehrsen M."/>
            <person name="Engels R."/>
            <person name="Montgomery P."/>
            <person name="Pearson M."/>
            <person name="Howarth C."/>
            <person name="Larson L."/>
            <person name="Luoma S."/>
            <person name="White J."/>
            <person name="Kodira C."/>
            <person name="Zeng Q."/>
            <person name="O'Leary S."/>
            <person name="Yandava C."/>
            <person name="Alvarado L."/>
            <person name="Wirth D."/>
            <person name="Volkman S."/>
            <person name="Hartl D."/>
        </authorList>
    </citation>
    <scope>NUCLEOTIDE SEQUENCE [LARGE SCALE GENOMIC DNA]</scope>
</reference>
<feature type="compositionally biased region" description="Basic and acidic residues" evidence="1">
    <location>
        <begin position="1286"/>
        <end position="1324"/>
    </location>
</feature>
<feature type="region of interest" description="Disordered" evidence="1">
    <location>
        <begin position="1687"/>
        <end position="1759"/>
    </location>
</feature>
<dbReference type="EMBL" id="GG701608">
    <property type="protein sequence ID" value="KOB88277.1"/>
    <property type="molecule type" value="Genomic_DNA"/>
</dbReference>
<feature type="compositionally biased region" description="Low complexity" evidence="1">
    <location>
        <begin position="1735"/>
        <end position="1750"/>
    </location>
</feature>
<feature type="compositionally biased region" description="Acidic residues" evidence="1">
    <location>
        <begin position="1256"/>
        <end position="1285"/>
    </location>
</feature>
<organism evidence="2 3">
    <name type="scientific">Plasmodium falciparum (isolate Dd2)</name>
    <dbReference type="NCBI Taxonomy" id="57267"/>
    <lineage>
        <taxon>Eukaryota</taxon>
        <taxon>Sar</taxon>
        <taxon>Alveolata</taxon>
        <taxon>Apicomplexa</taxon>
        <taxon>Aconoidasida</taxon>
        <taxon>Haemosporida</taxon>
        <taxon>Plasmodiidae</taxon>
        <taxon>Plasmodium</taxon>
        <taxon>Plasmodium (Laverania)</taxon>
    </lineage>
</organism>
<gene>
    <name evidence="2" type="ORF">PFDG_01397</name>
</gene>
<feature type="compositionally biased region" description="Basic and acidic residues" evidence="1">
    <location>
        <begin position="1687"/>
        <end position="1707"/>
    </location>
</feature>
<feature type="compositionally biased region" description="Acidic residues" evidence="1">
    <location>
        <begin position="1325"/>
        <end position="1341"/>
    </location>
</feature>
<sequence>MVDSEFHDVLDTTYEIVSNRILNINEKWKNKSLNNSTMKNILEERNDGNEYYIYGNHHIFSTHDIMKNKNVYPNDSRRISTNNISRSESRSSKVGLYNNISDSLSKLKTIINYDKDEKRSNEKTEKCNTNIEEDMNMLKEYNTKIEDMNMLKEYNTKIEDMNMLKEYDINKKLNIKETSENEYTKNDDKYNNSTNSNGYNKEIEFLKNIAKEHSLKKIEKNINLLLKCDSDNNDNLEFKKNNVHLNNNDYRSEDLFHDNRVNNQNNLKDIIKDYIIHDDNIMIESNNDNRNDKNCFKNTNPYNERHIIVDKTNKNGNNNNINSNSNNFDSISNINKKISYPINMNYSNSEDKTLNQINLDMSILSSDSLKNAYSFYSLSEKNNSNNIGMNSHKNNMNEYRDVIDEDINISKFSNISNLHDSEMNDNNEFNSLCSFNSSSKCVKDEMITQFVGNRKYVKTMDMANDNYMKNSIEQHSINMESNHFKNQKINSGKEDANNDNLNSSHILNNNKGIGQNVSNLSDYLYSIKKQESMNNLSNNEALNNINVTNNNGSSNNNKHNSNVYKTSQYVYNPNDNINNMNHQLNLSYMKNSNNLNTSNGFKKIPKNKNIISNIDFDNNIFKSYIKENVVKNQESNINHQHVEKNYTNDEINIKNNNIENNTQNTTCNNFINTNDDIINKKKIKEIYKKIDSISLLNDLSLNKLESLNSSIMDRYTKNNYEEKFLDDVILDDSIFATSNELLQHSNYTTTNHIFDNNNNNNINQKEKDLFQNDYNKETYNNNIMLSENNAENLFKISYSCNDLVLGKNNEIILDRNVENSKTEQYEEYQNKEDIIKLYHKDDNIIIDNNYNDVNIKKDCHLKMDNQDNIKINKSQDSKKNKPINNNECNVIHNKNFKINEIDHFKEENTLNYESKNIINTCKDNLEGDENNINNINELKNNSLQFDKNILLKNTMSLQKDYSNIKNRKANTSNIDNINKYTSNNISNKSDIFIDNNNKSKSYNKTDIINIFSKNKSNDEDTFSKCFTYKEHLSNYNKNDENLFTTFSNAFHIPKINNNIKSTHNDILNISNKYYNKNNTTNKTNIDIFQNKNSLDMPETNLIKEKQQFIKTDMSSYDNSIKNDNSRDIRENIDCSVKNEYQSFNKNMSNGNLGSMNVSPCNHMYNENNDIINISKYIEHRIRKNAEENTMKNNINEDTSSKDFNCFSNNEKKKNFTTNNILVPTNMNMNKIENKMNDLSYDQSHRGINNKKYNDNNEVDNNEVDNNEVDNNEVDNNEVDNNEVDNNEEHNNEEHNNEEHNNEEHNNEEHNNEEHNNEEHNNEEHNNEEDNNEEHNNEEDNNEEHNNEKDNNSYNKEYNILFDKKNISNLNDNNIFSLSKNNTHSLNISSSNISPTNVRNNLNDNLYNYSFDNKHNNESKGEFNYSSYQNEIKYSNMNSMAEMFSFGVHNNSSVFFFDNLNNYSMNENCDNSLKNFVFKDDALILKEKDEIIKNNTIKKENIKEENIKDDIINDDMINDDMINNDMINNDMINNDMINNDMINDDMINGDMINDDMINGDMINGDMINGDMINGDMINDDISFENNYKNMNNLKTIPLNEVKNLIMSSNMNNNDIPYFNEYNEYHSNNNYIFNQNIVNNSVHEILSHKEKIIKSDITNKYHFERNEIINSDAKMIVKQQNKSINSYLEDNKKKNYHNKNDNNEDDKKGFPNNILEGYNHMNNHKNNNHNENDNNENDNNNNNVLNSNNHNNCKGTRDKKIVRKKSTSEIASDILETCSTNYSFERSEKAFERNEHVLKKDSLIFRKEENKDHTVRQKKNSIEEYNTPMEVKINSKYNSYFMSSKDKHVVEQNNNLRNNSLIIHNSTNEQQNVSPNFQNYQTFDYSDDKNKPFNEKLYLWHYFPPIS</sequence>
<dbReference type="OMA" id="ISHREDT"/>
<dbReference type="KEGG" id="pfd:PFDG_01397"/>
<feature type="region of interest" description="Disordered" evidence="1">
    <location>
        <begin position="1240"/>
        <end position="1352"/>
    </location>
</feature>
<dbReference type="OrthoDB" id="372104at2759"/>
<name>A0A0L7M5Y6_PLAF4</name>
<evidence type="ECO:0000313" key="3">
    <source>
        <dbReference type="Proteomes" id="UP000054282"/>
    </source>
</evidence>
<dbReference type="Proteomes" id="UP000054282">
    <property type="component" value="Unassembled WGS sequence"/>
</dbReference>
<protein>
    <submittedName>
        <fullName evidence="2">Uncharacterized protein</fullName>
    </submittedName>
</protein>
<accession>A0A0L7M5Y6</accession>
<evidence type="ECO:0000256" key="1">
    <source>
        <dbReference type="SAM" id="MobiDB-lite"/>
    </source>
</evidence>
<proteinExistence type="predicted"/>
<evidence type="ECO:0000313" key="2">
    <source>
        <dbReference type="EMBL" id="KOB88277.1"/>
    </source>
</evidence>
<reference evidence="3" key="1">
    <citation type="submission" date="2006-09" db="EMBL/GenBank/DDBJ databases">
        <title>Annotation of Plasmodium falciparum Dd2.</title>
        <authorList>
            <consortium name="The Broad Institute Genome Sequencing Platform"/>
            <person name="Volkman S.K."/>
            <person name="Neafsey D.E."/>
            <person name="Dash A.P."/>
            <person name="Chitnis C.E."/>
            <person name="Hartl D.L."/>
            <person name="Young S.K."/>
            <person name="Zeng Q."/>
            <person name="Koehrsen M."/>
            <person name="Alvarado L."/>
            <person name="Berlin A."/>
            <person name="Borenstein D."/>
            <person name="Chapman S.B."/>
            <person name="Chen Z."/>
            <person name="Engels R."/>
            <person name="Freedman E."/>
            <person name="Gellesch M."/>
            <person name="Goldberg J."/>
            <person name="Griggs A."/>
            <person name="Gujja S."/>
            <person name="Heilman E.R."/>
            <person name="Heiman D.I."/>
            <person name="Howarth C."/>
            <person name="Jen D."/>
            <person name="Larson L."/>
            <person name="Mehta T."/>
            <person name="Neiman D."/>
            <person name="Park D."/>
            <person name="Pearson M."/>
            <person name="Roberts A."/>
            <person name="Saif S."/>
            <person name="Shea T."/>
            <person name="Shenoy N."/>
            <person name="Sisk P."/>
            <person name="Stolte C."/>
            <person name="Sykes S."/>
            <person name="Walk T."/>
            <person name="White J."/>
            <person name="Yandava C."/>
            <person name="Haas B."/>
            <person name="Henn M.R."/>
            <person name="Nusbaum C."/>
            <person name="Birren B."/>
        </authorList>
    </citation>
    <scope>NUCLEOTIDE SEQUENCE [LARGE SCALE GENOMIC DNA]</scope>
</reference>